<keyword evidence="4" id="KW-1185">Reference proteome</keyword>
<accession>A0A318HCK8</accession>
<keyword evidence="2" id="KW-1133">Transmembrane helix</keyword>
<reference evidence="4" key="1">
    <citation type="submission" date="2018-05" db="EMBL/GenBank/DDBJ databases">
        <authorList>
            <person name="Deangelis K."/>
            <person name="Huntemann M."/>
            <person name="Clum A."/>
            <person name="Pillay M."/>
            <person name="Palaniappan K."/>
            <person name="Varghese N."/>
            <person name="Mikhailova N."/>
            <person name="Stamatis D."/>
            <person name="Reddy T."/>
            <person name="Daum C."/>
            <person name="Shapiro N."/>
            <person name="Ivanova N."/>
            <person name="Kyrpides N."/>
            <person name="Woyke T."/>
        </authorList>
    </citation>
    <scope>NUCLEOTIDE SEQUENCE [LARGE SCALE GENOMIC DNA]</scope>
    <source>
        <strain evidence="4">GAS496</strain>
    </source>
</reference>
<evidence type="ECO:0000256" key="2">
    <source>
        <dbReference type="SAM" id="Phobius"/>
    </source>
</evidence>
<keyword evidence="2" id="KW-0472">Membrane</keyword>
<evidence type="ECO:0000256" key="1">
    <source>
        <dbReference type="SAM" id="MobiDB-lite"/>
    </source>
</evidence>
<reference evidence="3 4" key="2">
    <citation type="submission" date="2018-06" db="EMBL/GenBank/DDBJ databases">
        <title>Sequencing of bacterial isolates from soil warming experiment in Harvard Forest, Massachusetts, USA.</title>
        <authorList>
            <person name="Deangelis K.PhD."/>
        </authorList>
    </citation>
    <scope>NUCLEOTIDE SEQUENCE [LARGE SCALE GENOMIC DNA]</scope>
    <source>
        <strain evidence="3 4">GAS496</strain>
    </source>
</reference>
<dbReference type="PROSITE" id="PS51257">
    <property type="entry name" value="PROKAR_LIPOPROTEIN"/>
    <property type="match status" value="1"/>
</dbReference>
<name>A0A318HCK8_9MYCO</name>
<sequence>MPNPLERNAKRRGLPAIGLAALACVGCCALPLLAAGSIVGGGLAVLHDSCLAPLAILLLVVGAAAAAVWIRRLRTKDTCSDGADRGCRSDPEPETLQANMFRPGP</sequence>
<feature type="transmembrane region" description="Helical" evidence="2">
    <location>
        <begin position="51"/>
        <end position="70"/>
    </location>
</feature>
<evidence type="ECO:0000313" key="4">
    <source>
        <dbReference type="Proteomes" id="UP000247781"/>
    </source>
</evidence>
<dbReference type="EMBL" id="QJJU01000014">
    <property type="protein sequence ID" value="PXX06236.1"/>
    <property type="molecule type" value="Genomic_DNA"/>
</dbReference>
<proteinExistence type="predicted"/>
<organism evidence="3 4">
    <name type="scientific">Mycolicibacterium moriokaense</name>
    <dbReference type="NCBI Taxonomy" id="39691"/>
    <lineage>
        <taxon>Bacteria</taxon>
        <taxon>Bacillati</taxon>
        <taxon>Actinomycetota</taxon>
        <taxon>Actinomycetes</taxon>
        <taxon>Mycobacteriales</taxon>
        <taxon>Mycobacteriaceae</taxon>
        <taxon>Mycolicibacterium</taxon>
    </lineage>
</organism>
<dbReference type="AlphaFoldDB" id="A0A318HCK8"/>
<evidence type="ECO:0000313" key="3">
    <source>
        <dbReference type="EMBL" id="PXX06236.1"/>
    </source>
</evidence>
<feature type="region of interest" description="Disordered" evidence="1">
    <location>
        <begin position="78"/>
        <end position="105"/>
    </location>
</feature>
<dbReference type="RefSeq" id="WP_110317869.1">
    <property type="nucleotide sequence ID" value="NZ_QJJU01000014.1"/>
</dbReference>
<dbReference type="Proteomes" id="UP000247781">
    <property type="component" value="Unassembled WGS sequence"/>
</dbReference>
<keyword evidence="2" id="KW-0812">Transmembrane</keyword>
<comment type="caution">
    <text evidence="3">The sequence shown here is derived from an EMBL/GenBank/DDBJ whole genome shotgun (WGS) entry which is preliminary data.</text>
</comment>
<feature type="compositionally biased region" description="Basic and acidic residues" evidence="1">
    <location>
        <begin position="78"/>
        <end position="91"/>
    </location>
</feature>
<gene>
    <name evidence="3" type="ORF">C8E89_1149</name>
</gene>
<protein>
    <submittedName>
        <fullName evidence="3">Mercuric ion transport protein</fullName>
    </submittedName>
</protein>